<organism evidence="2">
    <name type="scientific">uncultured Caudovirales phage</name>
    <dbReference type="NCBI Taxonomy" id="2100421"/>
    <lineage>
        <taxon>Viruses</taxon>
        <taxon>Duplodnaviria</taxon>
        <taxon>Heunggongvirae</taxon>
        <taxon>Uroviricota</taxon>
        <taxon>Caudoviricetes</taxon>
        <taxon>Peduoviridae</taxon>
        <taxon>Maltschvirus</taxon>
        <taxon>Maltschvirus maltsch</taxon>
    </lineage>
</organism>
<evidence type="ECO:0000256" key="1">
    <source>
        <dbReference type="SAM" id="MobiDB-lite"/>
    </source>
</evidence>
<gene>
    <name evidence="2" type="ORF">UFOVP257_143</name>
</gene>
<sequence>MRLTEMGVKPTAKKINKVLESRFAFKIDYDNMTLKKAYTLARGLTESLDKIKHTHGVHIAEKNPKYMELLMVREGLHSWMVENKQRFLAESEMGKSQAILAAKDMVDSIQDMLEEVSKMQNEQMPALLDTIRDQIGMEQADQFKNNVGTLLASMVDQLGTARETADQAARALAGEQVAQPMDVGGGMGGGDMGMEPDMAAGGEMGMSDMDTDGFGATDAEAGGTQAMGRERR</sequence>
<accession>A0A6J5LNR5</accession>
<reference evidence="2" key="1">
    <citation type="submission" date="2020-04" db="EMBL/GenBank/DDBJ databases">
        <authorList>
            <person name="Chiriac C."/>
            <person name="Salcher M."/>
            <person name="Ghai R."/>
            <person name="Kavagutti S V."/>
        </authorList>
    </citation>
    <scope>NUCLEOTIDE SEQUENCE</scope>
</reference>
<protein>
    <submittedName>
        <fullName evidence="2">Uncharacterized protein</fullName>
    </submittedName>
</protein>
<dbReference type="EMBL" id="LR796274">
    <property type="protein sequence ID" value="CAB4133339.1"/>
    <property type="molecule type" value="Genomic_DNA"/>
</dbReference>
<name>A0A6J5LNR5_9CAUD</name>
<evidence type="ECO:0000313" key="2">
    <source>
        <dbReference type="EMBL" id="CAB4133339.1"/>
    </source>
</evidence>
<proteinExistence type="predicted"/>
<feature type="region of interest" description="Disordered" evidence="1">
    <location>
        <begin position="210"/>
        <end position="232"/>
    </location>
</feature>